<feature type="transmembrane region" description="Helical" evidence="10">
    <location>
        <begin position="1151"/>
        <end position="1172"/>
    </location>
</feature>
<keyword evidence="11" id="KW-0732">Signal</keyword>
<evidence type="ECO:0000256" key="8">
    <source>
        <dbReference type="ARBA" id="ARBA00023136"/>
    </source>
</evidence>
<proteinExistence type="inferred from homology"/>
<dbReference type="InterPro" id="IPR013783">
    <property type="entry name" value="Ig-like_fold"/>
</dbReference>
<evidence type="ECO:0000313" key="13">
    <source>
        <dbReference type="EnsemblMetazoa" id="PPA01029.1"/>
    </source>
</evidence>
<dbReference type="PROSITE" id="PS50202">
    <property type="entry name" value="MSP"/>
    <property type="match status" value="2"/>
</dbReference>
<feature type="transmembrane region" description="Helical" evidence="10">
    <location>
        <begin position="625"/>
        <end position="644"/>
    </location>
</feature>
<comment type="subcellular location">
    <subcellularLocation>
        <location evidence="1">Membrane</location>
        <topology evidence="1">Multi-pass membrane protein</topology>
    </subcellularLocation>
</comment>
<comment type="similarity">
    <text evidence="2 9">Belongs to the SecY/SEC61-alpha family.</text>
</comment>
<dbReference type="Pfam" id="PF00344">
    <property type="entry name" value="SecY"/>
    <property type="match status" value="1"/>
</dbReference>
<feature type="transmembrane region" description="Helical" evidence="10">
    <location>
        <begin position="86"/>
        <end position="107"/>
    </location>
</feature>
<name>A0A8R1Y2R6_PRIPA</name>
<feature type="transmembrane region" description="Helical" evidence="10">
    <location>
        <begin position="515"/>
        <end position="535"/>
    </location>
</feature>
<feature type="transmembrane region" description="Helical" evidence="10">
    <location>
        <begin position="1264"/>
        <end position="1291"/>
    </location>
</feature>
<feature type="signal peptide" evidence="11">
    <location>
        <begin position="1"/>
        <end position="23"/>
    </location>
</feature>
<dbReference type="InterPro" id="IPR030659">
    <property type="entry name" value="SecY_CS"/>
</dbReference>
<evidence type="ECO:0000256" key="4">
    <source>
        <dbReference type="ARBA" id="ARBA00022692"/>
    </source>
</evidence>
<feature type="transmembrane region" description="Helical" evidence="10">
    <location>
        <begin position="982"/>
        <end position="1008"/>
    </location>
</feature>
<keyword evidence="14" id="KW-1185">Reference proteome</keyword>
<accession>A0A8R1Y2R6</accession>
<dbReference type="PANTHER" id="PTHR10906">
    <property type="entry name" value="SECY/SEC61-ALPHA FAMILY MEMBER"/>
    <property type="match status" value="1"/>
</dbReference>
<organism evidence="13 14">
    <name type="scientific">Pristionchus pacificus</name>
    <name type="common">Parasitic nematode worm</name>
    <dbReference type="NCBI Taxonomy" id="54126"/>
    <lineage>
        <taxon>Eukaryota</taxon>
        <taxon>Metazoa</taxon>
        <taxon>Ecdysozoa</taxon>
        <taxon>Nematoda</taxon>
        <taxon>Chromadorea</taxon>
        <taxon>Rhabditida</taxon>
        <taxon>Rhabditina</taxon>
        <taxon>Diplogasteromorpha</taxon>
        <taxon>Diplogasteroidea</taxon>
        <taxon>Neodiplogasteridae</taxon>
        <taxon>Pristionchus</taxon>
    </lineage>
</organism>
<dbReference type="GO" id="GO:0005784">
    <property type="term" value="C:Sec61 translocon complex"/>
    <property type="evidence" value="ECO:0000318"/>
    <property type="project" value="GO_Central"/>
</dbReference>
<feature type="transmembrane region" description="Helical" evidence="10">
    <location>
        <begin position="156"/>
        <end position="176"/>
    </location>
</feature>
<evidence type="ECO:0000256" key="1">
    <source>
        <dbReference type="ARBA" id="ARBA00004141"/>
    </source>
</evidence>
<feature type="transmembrane region" description="Helical" evidence="10">
    <location>
        <begin position="1224"/>
        <end position="1243"/>
    </location>
</feature>
<feature type="transmembrane region" description="Helical" evidence="10">
    <location>
        <begin position="1075"/>
        <end position="1094"/>
    </location>
</feature>
<sequence>MELGISPIVTCCLIMQLLVGAKGNSQGPRPLQRSTEAGDHRRLSCTLPLDYGEPSDIGAGICLLIVVKLFFAGLIALLLDELLQKGYGLGSGISLFIATNICEAIVWKAFSPATMNTGRGTEFVGAVIALFHLLATRSDKVRALRDAFYRPNLPNLMNLMATVLVFAIVIHFQSARYRVQYSSYPIKLFYTFNIPIILQSALVYNLYVISQMLASKFGGNILVNLLGTWSDASGAYRSFPTGGIGYYLSPPETLGHVLEDPLHCIIYITWIDVSGSFAKDVAKQLKEQAMVMRGHHSPSSSHQVVEMAQSVPPGDIATQPGSKIVFNAPYDDKHTYHIKVTNSSARRIGWAFKTTNMKRLGVDPGSGVLDPKENALIAVSCDAFAYGQESVPPGDIATQPGTKIVFNAPYDDKHTYHIKVTNSSARRIGWAFKTTNMKRLGVDPAAGVLDPKENALIAVSCDAFAYGQEDTNNDRITIEWTNTPDGAAKQFRREWFQGDGMHLSYHFYKLTMSWVYLYVPDFILTPSFIYFLIVLTLTKDKTLRTPFFSFFIATGICGISTVITHILMNRVTWPASVWWIQIILLIINQSTQLGAVIGKFCIVLHRYFVLRGATFCEAVWSPALVRLLIAFQFVVPLLITGLLFSFGYSIQSSANGSISFVIASLGLVVQKVINTSVMIVYSIITVILTFMSSRLLSELTGRIELTFGNSKRAILKQQRNMYIIVYICCISHILKAAQQSLVVIFSLNGTIDRSISWQPMVWPHTPLLSFSFSVLVEFVNFSSDGAMKEFCRAPIRWLTTPEPLRPLIIDRSLIFHASGICGIASVATHFLYSQVSYSPDQYWILQIIFVRSSRLARFLILIQFFLPTASSIFFALPYYSDMTVDNGKAVLTVDNNALQIQKYVNLSVFSFYCVSCLLLTYLSIRRFSSLGRILEGNSRQAMLKQQYNLLMIMTVCCISHILKALHQFSVLIISYYQLDRQTYLAIIWPTYVLTNGLVTYSPAVILVLRSAKIRSLFLGCIRPLDHTTSSTPYALVDAMSWKLLYVPDVIITPIFIYLLVVIYRSKNAVHHTPFYSFFISSGICGVACLVTSFFGNHMTYSPDQYCILQAVFIINEHGFLGGTIGKFFIVLHRYCVMRQFVVDEKVWSPRLVRFLILIQFFIPTASSIFFIIPGFCDMIVIDGNAVIILGTKALQYIDEPQVSCSFNHHVAMISIQKYVNLSAISFYCIACILLTILSISRLSSLGRILEGNSRQTVLKQQSNLLMIVSVCCISHIFKALQQLSVLIISFYQLDRQSYLAILWVTYVLTNDLATYSPAVILLLRSTKIRSLFLGCIRTFHLTSSSTPTPIALQRNP</sequence>
<evidence type="ECO:0000256" key="3">
    <source>
        <dbReference type="ARBA" id="ARBA00022448"/>
    </source>
</evidence>
<evidence type="ECO:0000256" key="11">
    <source>
        <dbReference type="SAM" id="SignalP"/>
    </source>
</evidence>
<dbReference type="GO" id="GO:0043022">
    <property type="term" value="F:ribosome binding"/>
    <property type="evidence" value="ECO:0000318"/>
    <property type="project" value="GO_Central"/>
</dbReference>
<feature type="transmembrane region" description="Helical" evidence="10">
    <location>
        <begin position="1106"/>
        <end position="1131"/>
    </location>
</feature>
<dbReference type="GO" id="GO:0008320">
    <property type="term" value="F:protein transmembrane transporter activity"/>
    <property type="evidence" value="ECO:0000318"/>
    <property type="project" value="GO_Central"/>
</dbReference>
<gene>
    <name evidence="13" type="primary">WBGene00090583</name>
</gene>
<feature type="transmembrane region" description="Helical" evidence="10">
    <location>
        <begin position="1297"/>
        <end position="1323"/>
    </location>
</feature>
<reference evidence="14" key="1">
    <citation type="journal article" date="2008" name="Nat. Genet.">
        <title>The Pristionchus pacificus genome provides a unique perspective on nematode lifestyle and parasitism.</title>
        <authorList>
            <person name="Dieterich C."/>
            <person name="Clifton S.W."/>
            <person name="Schuster L.N."/>
            <person name="Chinwalla A."/>
            <person name="Delehaunty K."/>
            <person name="Dinkelacker I."/>
            <person name="Fulton L."/>
            <person name="Fulton R."/>
            <person name="Godfrey J."/>
            <person name="Minx P."/>
            <person name="Mitreva M."/>
            <person name="Roeseler W."/>
            <person name="Tian H."/>
            <person name="Witte H."/>
            <person name="Yang S.P."/>
            <person name="Wilson R.K."/>
            <person name="Sommer R.J."/>
        </authorList>
    </citation>
    <scope>NUCLEOTIDE SEQUENCE [LARGE SCALE GENOMIC DNA]</scope>
    <source>
        <strain evidence="14">PS312</strain>
    </source>
</reference>
<dbReference type="Pfam" id="PF00635">
    <property type="entry name" value="Motile_Sperm"/>
    <property type="match status" value="2"/>
</dbReference>
<keyword evidence="6 10" id="KW-1133">Transmembrane helix</keyword>
<dbReference type="Gene3D" id="2.60.40.10">
    <property type="entry name" value="Immunoglobulins"/>
    <property type="match status" value="2"/>
</dbReference>
<feature type="transmembrane region" description="Helical" evidence="10">
    <location>
        <begin position="949"/>
        <end position="976"/>
    </location>
</feature>
<evidence type="ECO:0000256" key="5">
    <source>
        <dbReference type="ARBA" id="ARBA00022927"/>
    </source>
</evidence>
<reference evidence="13" key="2">
    <citation type="submission" date="2022-06" db="UniProtKB">
        <authorList>
            <consortium name="EnsemblMetazoa"/>
        </authorList>
    </citation>
    <scope>IDENTIFICATION</scope>
    <source>
        <strain evidence="13">PS312</strain>
    </source>
</reference>
<feature type="domain" description="MSP" evidence="12">
    <location>
        <begin position="395"/>
        <end position="513"/>
    </location>
</feature>
<dbReference type="InterPro" id="IPR008962">
    <property type="entry name" value="PapD-like_sf"/>
</dbReference>
<feature type="domain" description="MSP" evidence="12">
    <location>
        <begin position="315"/>
        <end position="404"/>
    </location>
</feature>
<keyword evidence="5" id="KW-0653">Protein transport</keyword>
<feature type="transmembrane region" description="Helical" evidence="10">
    <location>
        <begin position="656"/>
        <end position="673"/>
    </location>
</feature>
<feature type="transmembrane region" description="Helical" evidence="10">
    <location>
        <begin position="1043"/>
        <end position="1063"/>
    </location>
</feature>
<dbReference type="GO" id="GO:0006616">
    <property type="term" value="P:SRP-dependent cotranslational protein targeting to membrane, translocation"/>
    <property type="evidence" value="ECO:0000318"/>
    <property type="project" value="GO_Central"/>
</dbReference>
<feature type="chain" id="PRO_5035918259" description="MSP domain-containing protein" evidence="11">
    <location>
        <begin position="24"/>
        <end position="1356"/>
    </location>
</feature>
<dbReference type="FunFam" id="1.10.3370.10:FF:000023">
    <property type="entry name" value="Uncharacterized protein"/>
    <property type="match status" value="1"/>
</dbReference>
<dbReference type="GO" id="GO:0031204">
    <property type="term" value="P:post-translational protein targeting to membrane, translocation"/>
    <property type="evidence" value="ECO:0000318"/>
    <property type="project" value="GO_Central"/>
</dbReference>
<feature type="transmembrane region" description="Helical" evidence="10">
    <location>
        <begin position="721"/>
        <end position="747"/>
    </location>
</feature>
<evidence type="ECO:0000256" key="9">
    <source>
        <dbReference type="RuleBase" id="RU004349"/>
    </source>
</evidence>
<dbReference type="InterPro" id="IPR023201">
    <property type="entry name" value="SecY_dom_sf"/>
</dbReference>
<evidence type="ECO:0000256" key="7">
    <source>
        <dbReference type="ARBA" id="ARBA00023010"/>
    </source>
</evidence>
<feature type="transmembrane region" description="Helical" evidence="10">
    <location>
        <begin position="188"/>
        <end position="207"/>
    </location>
</feature>
<keyword evidence="3" id="KW-0813">Transport</keyword>
<feature type="transmembrane region" description="Helical" evidence="10">
    <location>
        <begin position="767"/>
        <end position="787"/>
    </location>
</feature>
<feature type="transmembrane region" description="Helical" evidence="10">
    <location>
        <begin position="858"/>
        <end position="880"/>
    </location>
</feature>
<evidence type="ECO:0000256" key="6">
    <source>
        <dbReference type="ARBA" id="ARBA00022989"/>
    </source>
</evidence>
<feature type="transmembrane region" description="Helical" evidence="10">
    <location>
        <begin position="579"/>
        <end position="605"/>
    </location>
</feature>
<dbReference type="InterPro" id="IPR000535">
    <property type="entry name" value="MSP_dom"/>
</dbReference>
<evidence type="ECO:0000256" key="2">
    <source>
        <dbReference type="ARBA" id="ARBA00005751"/>
    </source>
</evidence>
<dbReference type="GO" id="GO:0005048">
    <property type="term" value="F:signal sequence binding"/>
    <property type="evidence" value="ECO:0000318"/>
    <property type="project" value="GO_Central"/>
</dbReference>
<protein>
    <recommendedName>
        <fullName evidence="12">MSP domain-containing protein</fullName>
    </recommendedName>
</protein>
<dbReference type="Gene3D" id="1.10.3370.10">
    <property type="entry name" value="SecY subunit domain"/>
    <property type="match status" value="1"/>
</dbReference>
<evidence type="ECO:0000313" key="14">
    <source>
        <dbReference type="Proteomes" id="UP000005239"/>
    </source>
</evidence>
<evidence type="ECO:0000256" key="10">
    <source>
        <dbReference type="SAM" id="Phobius"/>
    </source>
</evidence>
<dbReference type="SUPFAM" id="SSF49354">
    <property type="entry name" value="PapD-like"/>
    <property type="match status" value="2"/>
</dbReference>
<feature type="transmembrane region" description="Helical" evidence="10">
    <location>
        <begin position="547"/>
        <end position="567"/>
    </location>
</feature>
<keyword evidence="8 10" id="KW-0472">Membrane</keyword>
<keyword evidence="4 10" id="KW-0812">Transmembrane</keyword>
<dbReference type="EnsemblMetazoa" id="PPA01029.1">
    <property type="protein sequence ID" value="PPA01029.1"/>
    <property type="gene ID" value="WBGene00090583"/>
</dbReference>
<dbReference type="Proteomes" id="UP000005239">
    <property type="component" value="Unassembled WGS sequence"/>
</dbReference>
<feature type="transmembrane region" description="Helical" evidence="10">
    <location>
        <begin position="57"/>
        <end position="79"/>
    </location>
</feature>
<dbReference type="PROSITE" id="PS00756">
    <property type="entry name" value="SECY_2"/>
    <property type="match status" value="1"/>
</dbReference>
<keyword evidence="7" id="KW-0811">Translocation</keyword>
<dbReference type="InterPro" id="IPR002208">
    <property type="entry name" value="SecY/SEC61-alpha"/>
</dbReference>
<feature type="transmembrane region" description="Helical" evidence="10">
    <location>
        <begin position="900"/>
        <end position="922"/>
    </location>
</feature>
<evidence type="ECO:0000259" key="12">
    <source>
        <dbReference type="PROSITE" id="PS50202"/>
    </source>
</evidence>
<dbReference type="SUPFAM" id="SSF103491">
    <property type="entry name" value="Preprotein translocase SecY subunit"/>
    <property type="match status" value="1"/>
</dbReference>